<comment type="caution">
    <text evidence="1">The sequence shown here is derived from an EMBL/GenBank/DDBJ whole genome shotgun (WGS) entry which is preliminary data.</text>
</comment>
<dbReference type="OrthoDB" id="6371827at2759"/>
<dbReference type="Proteomes" id="UP000324222">
    <property type="component" value="Unassembled WGS sequence"/>
</dbReference>
<dbReference type="AlphaFoldDB" id="A0A5B7FZY7"/>
<evidence type="ECO:0000313" key="2">
    <source>
        <dbReference type="Proteomes" id="UP000324222"/>
    </source>
</evidence>
<keyword evidence="2" id="KW-1185">Reference proteome</keyword>
<sequence>MVTIDGSPIPFKLKHKFLGLLLNSPCLNWGYHIQYLAETSLPSLSHRHSTFLIQTYTKLASSPTCHALNSLLFCHGREPLHGPLPYQAHTPFVDRALSFFTTFWYHNHFHIYTNGSRLPDPYHCLEVVSHCLHHHSRTICYQRDSLSTLHIIRFYCPHSHHNLTLIIHHLILHLTSLGHDIHLQLLPSDVGVMGNTMAIRAVAEVHTHPSFIDIATDQTDSLTDLKTACRQHWDTVLTDALQHTSM</sequence>
<proteinExistence type="predicted"/>
<evidence type="ECO:0000313" key="1">
    <source>
        <dbReference type="EMBL" id="MPC51186.1"/>
    </source>
</evidence>
<gene>
    <name evidence="1" type="ORF">E2C01_045027</name>
</gene>
<accession>A0A5B7FZY7</accession>
<dbReference type="EMBL" id="VSRR010010011">
    <property type="protein sequence ID" value="MPC51186.1"/>
    <property type="molecule type" value="Genomic_DNA"/>
</dbReference>
<name>A0A5B7FZY7_PORTR</name>
<protein>
    <submittedName>
        <fullName evidence="1">Uncharacterized protein</fullName>
    </submittedName>
</protein>
<organism evidence="1 2">
    <name type="scientific">Portunus trituberculatus</name>
    <name type="common">Swimming crab</name>
    <name type="synonym">Neptunus trituberculatus</name>
    <dbReference type="NCBI Taxonomy" id="210409"/>
    <lineage>
        <taxon>Eukaryota</taxon>
        <taxon>Metazoa</taxon>
        <taxon>Ecdysozoa</taxon>
        <taxon>Arthropoda</taxon>
        <taxon>Crustacea</taxon>
        <taxon>Multicrustacea</taxon>
        <taxon>Malacostraca</taxon>
        <taxon>Eumalacostraca</taxon>
        <taxon>Eucarida</taxon>
        <taxon>Decapoda</taxon>
        <taxon>Pleocyemata</taxon>
        <taxon>Brachyura</taxon>
        <taxon>Eubrachyura</taxon>
        <taxon>Portunoidea</taxon>
        <taxon>Portunidae</taxon>
        <taxon>Portuninae</taxon>
        <taxon>Portunus</taxon>
    </lineage>
</organism>
<reference evidence="1 2" key="1">
    <citation type="submission" date="2019-05" db="EMBL/GenBank/DDBJ databases">
        <title>Another draft genome of Portunus trituberculatus and its Hox gene families provides insights of decapod evolution.</title>
        <authorList>
            <person name="Jeong J.-H."/>
            <person name="Song I."/>
            <person name="Kim S."/>
            <person name="Choi T."/>
            <person name="Kim D."/>
            <person name="Ryu S."/>
            <person name="Kim W."/>
        </authorList>
    </citation>
    <scope>NUCLEOTIDE SEQUENCE [LARGE SCALE GENOMIC DNA]</scope>
    <source>
        <tissue evidence="1">Muscle</tissue>
    </source>
</reference>